<dbReference type="Gene3D" id="2.30.40.10">
    <property type="entry name" value="Urease, subunit C, domain 1"/>
    <property type="match status" value="1"/>
</dbReference>
<proteinExistence type="predicted"/>
<dbReference type="SUPFAM" id="SSF51556">
    <property type="entry name" value="Metallo-dependent hydrolases"/>
    <property type="match status" value="1"/>
</dbReference>
<evidence type="ECO:0000313" key="2">
    <source>
        <dbReference type="EMBL" id="WTW67122.1"/>
    </source>
</evidence>
<feature type="domain" description="Amidohydrolase-related" evidence="1">
    <location>
        <begin position="64"/>
        <end position="405"/>
    </location>
</feature>
<dbReference type="PANTHER" id="PTHR43135:SF3">
    <property type="entry name" value="ALPHA-D-RIBOSE 1-METHYLPHOSPHONATE 5-TRIPHOSPHATE DIPHOSPHATASE"/>
    <property type="match status" value="1"/>
</dbReference>
<dbReference type="Gene3D" id="3.30.110.90">
    <property type="entry name" value="Amidohydrolase"/>
    <property type="match status" value="1"/>
</dbReference>
<accession>A0AAU2VI19</accession>
<dbReference type="PANTHER" id="PTHR43135">
    <property type="entry name" value="ALPHA-D-RIBOSE 1-METHYLPHOSPHONATE 5-TRIPHOSPHATE DIPHOSPHATASE"/>
    <property type="match status" value="1"/>
</dbReference>
<dbReference type="SUPFAM" id="SSF51338">
    <property type="entry name" value="Composite domain of metallo-dependent hydrolases"/>
    <property type="match status" value="1"/>
</dbReference>
<dbReference type="InterPro" id="IPR051781">
    <property type="entry name" value="Metallo-dep_Hydrolase"/>
</dbReference>
<reference evidence="2" key="1">
    <citation type="submission" date="2022-10" db="EMBL/GenBank/DDBJ databases">
        <title>The complete genomes of actinobacterial strains from the NBC collection.</title>
        <authorList>
            <person name="Joergensen T.S."/>
            <person name="Alvarez Arevalo M."/>
            <person name="Sterndorff E.B."/>
            <person name="Faurdal D."/>
            <person name="Vuksanovic O."/>
            <person name="Mourched A.-S."/>
            <person name="Charusanti P."/>
            <person name="Shaw S."/>
            <person name="Blin K."/>
            <person name="Weber T."/>
        </authorList>
    </citation>
    <scope>NUCLEOTIDE SEQUENCE</scope>
    <source>
        <strain evidence="2">NBC_00008</strain>
    </source>
</reference>
<organism evidence="2">
    <name type="scientific">Streptomyces sp. NBC_00008</name>
    <dbReference type="NCBI Taxonomy" id="2903610"/>
    <lineage>
        <taxon>Bacteria</taxon>
        <taxon>Bacillati</taxon>
        <taxon>Actinomycetota</taxon>
        <taxon>Actinomycetes</taxon>
        <taxon>Kitasatosporales</taxon>
        <taxon>Streptomycetaceae</taxon>
        <taxon>Streptomyces</taxon>
    </lineage>
</organism>
<sequence length="413" mass="43733">MSASDPSRSGFVVTNVRLFDGEKTVDRADVVVEGERITTVVPRPDAALRYHSDRYAVVDGTGATLMPGLIDSHTHPTGDALALAILFGVTTEMDMFTVPERLGNQRTLAAERNDVADIRSASTGATVLGGHPSMLIGLSFREQFPVIEGPADAARFVRDRVAEGADFIKLLIDDGTAMGHPSPTLSEEAARVVVTEAHAHGLLAVAHATSVQNTLTAVRAGVDGLVHVFMDRPPSEEVVRAVKEAGVFVIPTLVTMGSMAGELTGRAFADDVRARQFIPEPWHQNLCTCWQLGSPSSLENAMLATRALHRAGVTIVAGTDAADVGVLGTAHGVSLHQELALLVDCGLTPAEALTAATASAATSFRLPDRGYIAPGRQADLLMVDGDPTVNITDSLSIRAVWRRGQRLHRVPAP</sequence>
<gene>
    <name evidence="2" type="ORF">OG398_01950</name>
</gene>
<protein>
    <submittedName>
        <fullName evidence="2">Amidohydrolase family protein</fullName>
    </submittedName>
</protein>
<dbReference type="EMBL" id="CP108313">
    <property type="protein sequence ID" value="WTW67122.1"/>
    <property type="molecule type" value="Genomic_DNA"/>
</dbReference>
<dbReference type="Gene3D" id="1.20.58.520">
    <property type="entry name" value="Amidohydrolase"/>
    <property type="match status" value="1"/>
</dbReference>
<dbReference type="AlphaFoldDB" id="A0AAU2VI19"/>
<evidence type="ECO:0000259" key="1">
    <source>
        <dbReference type="Pfam" id="PF01979"/>
    </source>
</evidence>
<dbReference type="InterPro" id="IPR032466">
    <property type="entry name" value="Metal_Hydrolase"/>
</dbReference>
<dbReference type="GO" id="GO:0016810">
    <property type="term" value="F:hydrolase activity, acting on carbon-nitrogen (but not peptide) bonds"/>
    <property type="evidence" value="ECO:0007669"/>
    <property type="project" value="InterPro"/>
</dbReference>
<dbReference type="InterPro" id="IPR006680">
    <property type="entry name" value="Amidohydro-rel"/>
</dbReference>
<name>A0AAU2VI19_9ACTN</name>
<dbReference type="Gene3D" id="3.40.50.10910">
    <property type="entry name" value="Amidohydrolase"/>
    <property type="match status" value="1"/>
</dbReference>
<dbReference type="Pfam" id="PF01979">
    <property type="entry name" value="Amidohydro_1"/>
    <property type="match status" value="1"/>
</dbReference>
<dbReference type="InterPro" id="IPR011059">
    <property type="entry name" value="Metal-dep_hydrolase_composite"/>
</dbReference>